<gene>
    <name evidence="2" type="ORF">E6W36_10195</name>
</gene>
<protein>
    <recommendedName>
        <fullName evidence="1">Peptidase metallopeptidase domain-containing protein</fullName>
    </recommendedName>
</protein>
<dbReference type="EMBL" id="CP039704">
    <property type="protein sequence ID" value="QCI79773.1"/>
    <property type="molecule type" value="Genomic_DNA"/>
</dbReference>
<dbReference type="GO" id="GO:0008237">
    <property type="term" value="F:metallopeptidase activity"/>
    <property type="evidence" value="ECO:0007669"/>
    <property type="project" value="InterPro"/>
</dbReference>
<dbReference type="InterPro" id="IPR024079">
    <property type="entry name" value="MetalloPept_cat_dom_sf"/>
</dbReference>
<accession>A0A4D7C9T7</accession>
<dbReference type="AlphaFoldDB" id="A0A4D7C9T7"/>
<keyword evidence="3" id="KW-1185">Reference proteome</keyword>
<organism evidence="2 3">
    <name type="scientific">Hankyongella ginsenosidimutans</name>
    <dbReference type="NCBI Taxonomy" id="1763828"/>
    <lineage>
        <taxon>Bacteria</taxon>
        <taxon>Pseudomonadati</taxon>
        <taxon>Pseudomonadota</taxon>
        <taxon>Alphaproteobacteria</taxon>
        <taxon>Sphingomonadales</taxon>
        <taxon>Sphingomonadaceae</taxon>
        <taxon>Hankyongella</taxon>
    </lineage>
</organism>
<dbReference type="InterPro" id="IPR006026">
    <property type="entry name" value="Peptidase_Metallo"/>
</dbReference>
<dbReference type="Proteomes" id="UP000298714">
    <property type="component" value="Chromosome"/>
</dbReference>
<evidence type="ECO:0000259" key="1">
    <source>
        <dbReference type="SMART" id="SM00235"/>
    </source>
</evidence>
<dbReference type="SUPFAM" id="SSF55486">
    <property type="entry name" value="Metalloproteases ('zincins'), catalytic domain"/>
    <property type="match status" value="1"/>
</dbReference>
<reference evidence="3" key="1">
    <citation type="submission" date="2019-04" db="EMBL/GenBank/DDBJ databases">
        <title>Complete genome sequence of Sphingomonas sp. W1-2-3.</title>
        <authorList>
            <person name="Im W.T."/>
        </authorList>
    </citation>
    <scope>NUCLEOTIDE SEQUENCE [LARGE SCALE GENOMIC DNA]</scope>
    <source>
        <strain evidence="3">W1-2-3</strain>
    </source>
</reference>
<name>A0A4D7C9T7_9SPHN</name>
<proteinExistence type="predicted"/>
<dbReference type="InterPro" id="IPR034033">
    <property type="entry name" value="Serralysin-like"/>
</dbReference>
<dbReference type="GO" id="GO:0008270">
    <property type="term" value="F:zinc ion binding"/>
    <property type="evidence" value="ECO:0007669"/>
    <property type="project" value="InterPro"/>
</dbReference>
<dbReference type="Gene3D" id="3.40.390.10">
    <property type="entry name" value="Collagenase (Catalytic Domain)"/>
    <property type="match status" value="1"/>
</dbReference>
<evidence type="ECO:0000313" key="3">
    <source>
        <dbReference type="Proteomes" id="UP000298714"/>
    </source>
</evidence>
<dbReference type="RefSeq" id="WP_222872598.1">
    <property type="nucleotide sequence ID" value="NZ_CP039704.1"/>
</dbReference>
<evidence type="ECO:0000313" key="2">
    <source>
        <dbReference type="EMBL" id="QCI79773.1"/>
    </source>
</evidence>
<dbReference type="SMART" id="SM00235">
    <property type="entry name" value="ZnMc"/>
    <property type="match status" value="1"/>
</dbReference>
<dbReference type="GO" id="GO:0006508">
    <property type="term" value="P:proteolysis"/>
    <property type="evidence" value="ECO:0007669"/>
    <property type="project" value="InterPro"/>
</dbReference>
<feature type="domain" description="Peptidase metallopeptidase" evidence="1">
    <location>
        <begin position="19"/>
        <end position="204"/>
    </location>
</feature>
<sequence length="341" mass="35987">MSIGSVTYTGNPLIDGVLGSVRWTQSTLLFSIPTAASDYGTNYAILVDTDGNPSTPPARINEPDGLIALTAAQSAAARAALTAVAQFTNLNIVEAATPGGGDIRLANTTALSRCHHRLCLLPQQFARGGVWVVSGFYNYSSPTLGSYAYQTFFHEIGHTLGLKHGHEASGGNGSVLPTDMDSLEFSVMTYRTYVNAPINGYTAPDGSYPQTYMIADIAALQQLYGANFNANSGNTTYTFDPSTGQTLIDGVSQGQPRGDTNYDGIVEDANTIFRTVWDGNGVDTYDFSRYGADRQLQIDLTPAAGPTLMPTARSRPPILATAASPAARCSTPCSIRATAAA</sequence>
<dbReference type="KEGG" id="hgn:E6W36_10195"/>
<dbReference type="CDD" id="cd04277">
    <property type="entry name" value="ZnMc_serralysin_like"/>
    <property type="match status" value="1"/>
</dbReference>